<gene>
    <name evidence="11" type="primary">gph</name>
    <name evidence="11" type="ORF">ACFSGX_12585</name>
</gene>
<dbReference type="NCBIfam" id="TIGR01549">
    <property type="entry name" value="HAD-SF-IA-v1"/>
    <property type="match status" value="1"/>
</dbReference>
<evidence type="ECO:0000256" key="1">
    <source>
        <dbReference type="ARBA" id="ARBA00000830"/>
    </source>
</evidence>
<proteinExistence type="inferred from homology"/>
<feature type="binding site" evidence="10">
    <location>
        <position position="173"/>
    </location>
    <ligand>
        <name>Mg(2+)</name>
        <dbReference type="ChEBI" id="CHEBI:18420"/>
    </ligand>
</feature>
<dbReference type="EMBL" id="JBHUGS010000003">
    <property type="protein sequence ID" value="MFD1951603.1"/>
    <property type="molecule type" value="Genomic_DNA"/>
</dbReference>
<dbReference type="Proteomes" id="UP001597400">
    <property type="component" value="Unassembled WGS sequence"/>
</dbReference>
<dbReference type="Pfam" id="PF13419">
    <property type="entry name" value="HAD_2"/>
    <property type="match status" value="1"/>
</dbReference>
<dbReference type="InterPro" id="IPR023214">
    <property type="entry name" value="HAD_sf"/>
</dbReference>
<evidence type="ECO:0000256" key="3">
    <source>
        <dbReference type="ARBA" id="ARBA00004818"/>
    </source>
</evidence>
<sequence>MQTSRFPFTVVAFDLDGTLVDTAPDLTAALNHALGSLGRPAIDPESVRHMVGHGARALLRQGLQATGTCDESLIDRGFPVFIDHYTAHIADTSRPYPGVAEALDRLDALGVKLAICTNKAESLALRLVEALGWQNRFAAIVGGDTLPVRKPDPTPLFAAIARAGGGPAAFVGDSITDTDTARAAALPCIAVTFGFRDRPAEELGATALIDHFDELIPALMKLQSPQI</sequence>
<dbReference type="InterPro" id="IPR006439">
    <property type="entry name" value="HAD-SF_hydro_IA"/>
</dbReference>
<evidence type="ECO:0000256" key="2">
    <source>
        <dbReference type="ARBA" id="ARBA00001946"/>
    </source>
</evidence>
<comment type="caution">
    <text evidence="11">The sequence shown here is derived from an EMBL/GenBank/DDBJ whole genome shotgun (WGS) entry which is preliminary data.</text>
</comment>
<dbReference type="NCBIfam" id="TIGR01449">
    <property type="entry name" value="PGP_bact"/>
    <property type="match status" value="1"/>
</dbReference>
<dbReference type="InterPro" id="IPR041492">
    <property type="entry name" value="HAD_2"/>
</dbReference>
<comment type="pathway">
    <text evidence="3 10">Organic acid metabolism; glycolate biosynthesis; glycolate from 2-phosphoglycolate: step 1/1.</text>
</comment>
<keyword evidence="12" id="KW-1185">Reference proteome</keyword>
<keyword evidence="8 10" id="KW-0460">Magnesium</keyword>
<dbReference type="PANTHER" id="PTHR43434:SF1">
    <property type="entry name" value="PHOSPHOGLYCOLATE PHOSPHATASE"/>
    <property type="match status" value="1"/>
</dbReference>
<dbReference type="InterPro" id="IPR037512">
    <property type="entry name" value="PGPase_prok"/>
</dbReference>
<feature type="binding site" evidence="10">
    <location>
        <position position="16"/>
    </location>
    <ligand>
        <name>Mg(2+)</name>
        <dbReference type="ChEBI" id="CHEBI:18420"/>
    </ligand>
</feature>
<feature type="active site" description="Nucleophile" evidence="10">
    <location>
        <position position="14"/>
    </location>
</feature>
<comment type="catalytic activity">
    <reaction evidence="1 10">
        <text>2-phosphoglycolate + H2O = glycolate + phosphate</text>
        <dbReference type="Rhea" id="RHEA:14369"/>
        <dbReference type="ChEBI" id="CHEBI:15377"/>
        <dbReference type="ChEBI" id="CHEBI:29805"/>
        <dbReference type="ChEBI" id="CHEBI:43474"/>
        <dbReference type="ChEBI" id="CHEBI:58033"/>
        <dbReference type="EC" id="3.1.3.18"/>
    </reaction>
</comment>
<evidence type="ECO:0000256" key="6">
    <source>
        <dbReference type="ARBA" id="ARBA00022723"/>
    </source>
</evidence>
<dbReference type="SFLD" id="SFLDS00003">
    <property type="entry name" value="Haloacid_Dehalogenase"/>
    <property type="match status" value="1"/>
</dbReference>
<keyword evidence="7 10" id="KW-0378">Hydrolase</keyword>
<reference evidence="12" key="1">
    <citation type="journal article" date="2019" name="Int. J. Syst. Evol. Microbiol.">
        <title>The Global Catalogue of Microorganisms (GCM) 10K type strain sequencing project: providing services to taxonomists for standard genome sequencing and annotation.</title>
        <authorList>
            <consortium name="The Broad Institute Genomics Platform"/>
            <consortium name="The Broad Institute Genome Sequencing Center for Infectious Disease"/>
            <person name="Wu L."/>
            <person name="Ma J."/>
        </authorList>
    </citation>
    <scope>NUCLEOTIDE SEQUENCE [LARGE SCALE GENOMIC DNA]</scope>
    <source>
        <strain evidence="12">CGMCC 1.12702</strain>
    </source>
</reference>
<protein>
    <recommendedName>
        <fullName evidence="5 10">Phosphoglycolate phosphatase</fullName>
        <shortName evidence="10">PGP</shortName>
        <shortName evidence="10">PGPase</shortName>
        <ecNumber evidence="5 10">3.1.3.18</ecNumber>
    </recommendedName>
</protein>
<dbReference type="SFLD" id="SFLDG01129">
    <property type="entry name" value="C1.5:_HAD__Beta-PGM__Phosphata"/>
    <property type="match status" value="1"/>
</dbReference>
<evidence type="ECO:0000256" key="8">
    <source>
        <dbReference type="ARBA" id="ARBA00022842"/>
    </source>
</evidence>
<comment type="function">
    <text evidence="10">Specifically catalyzes the dephosphorylation of 2-phosphoglycolate. Is involved in the dissimilation of the intracellular 2-phosphoglycolate formed during the DNA repair of 3'-phosphoglycolate ends, a major class of DNA lesions induced by oxidative stress.</text>
</comment>
<dbReference type="Gene3D" id="1.10.150.240">
    <property type="entry name" value="Putative phosphatase, domain 2"/>
    <property type="match status" value="1"/>
</dbReference>
<evidence type="ECO:0000256" key="10">
    <source>
        <dbReference type="HAMAP-Rule" id="MF_00495"/>
    </source>
</evidence>
<dbReference type="GO" id="GO:0008967">
    <property type="term" value="F:phosphoglycolate phosphatase activity"/>
    <property type="evidence" value="ECO:0007669"/>
    <property type="project" value="UniProtKB-EC"/>
</dbReference>
<evidence type="ECO:0000256" key="4">
    <source>
        <dbReference type="ARBA" id="ARBA00006171"/>
    </source>
</evidence>
<dbReference type="RefSeq" id="WP_380930389.1">
    <property type="nucleotide sequence ID" value="NZ_JBHUGS010000003.1"/>
</dbReference>
<dbReference type="EC" id="3.1.3.18" evidence="5 10"/>
<keyword evidence="9 10" id="KW-0119">Carbohydrate metabolism</keyword>
<accession>A0ABW4TZY3</accession>
<dbReference type="Gene3D" id="3.40.50.1000">
    <property type="entry name" value="HAD superfamily/HAD-like"/>
    <property type="match status" value="1"/>
</dbReference>
<evidence type="ECO:0000256" key="9">
    <source>
        <dbReference type="ARBA" id="ARBA00023277"/>
    </source>
</evidence>
<dbReference type="InterPro" id="IPR050155">
    <property type="entry name" value="HAD-like_hydrolase_sf"/>
</dbReference>
<dbReference type="HAMAP" id="MF_00495">
    <property type="entry name" value="GPH_hydrolase_bact"/>
    <property type="match status" value="1"/>
</dbReference>
<dbReference type="InterPro" id="IPR036412">
    <property type="entry name" value="HAD-like_sf"/>
</dbReference>
<evidence type="ECO:0000256" key="5">
    <source>
        <dbReference type="ARBA" id="ARBA00013078"/>
    </source>
</evidence>
<name>A0ABW4TZY3_9SPHN</name>
<evidence type="ECO:0000313" key="11">
    <source>
        <dbReference type="EMBL" id="MFD1951603.1"/>
    </source>
</evidence>
<dbReference type="InterPro" id="IPR023198">
    <property type="entry name" value="PGP-like_dom2"/>
</dbReference>
<feature type="binding site" evidence="10">
    <location>
        <position position="14"/>
    </location>
    <ligand>
        <name>Mg(2+)</name>
        <dbReference type="ChEBI" id="CHEBI:18420"/>
    </ligand>
</feature>
<evidence type="ECO:0000256" key="7">
    <source>
        <dbReference type="ARBA" id="ARBA00022801"/>
    </source>
</evidence>
<comment type="cofactor">
    <cofactor evidence="2 10">
        <name>Mg(2+)</name>
        <dbReference type="ChEBI" id="CHEBI:18420"/>
    </cofactor>
</comment>
<dbReference type="PRINTS" id="PR00413">
    <property type="entry name" value="HADHALOGNASE"/>
</dbReference>
<dbReference type="SUPFAM" id="SSF56784">
    <property type="entry name" value="HAD-like"/>
    <property type="match status" value="1"/>
</dbReference>
<organism evidence="11 12">
    <name type="scientific">Sphingomonas arantia</name>
    <dbReference type="NCBI Taxonomy" id="1460676"/>
    <lineage>
        <taxon>Bacteria</taxon>
        <taxon>Pseudomonadati</taxon>
        <taxon>Pseudomonadota</taxon>
        <taxon>Alphaproteobacteria</taxon>
        <taxon>Sphingomonadales</taxon>
        <taxon>Sphingomonadaceae</taxon>
        <taxon>Sphingomonas</taxon>
    </lineage>
</organism>
<dbReference type="PANTHER" id="PTHR43434">
    <property type="entry name" value="PHOSPHOGLYCOLATE PHOSPHATASE"/>
    <property type="match status" value="1"/>
</dbReference>
<evidence type="ECO:0000313" key="12">
    <source>
        <dbReference type="Proteomes" id="UP001597400"/>
    </source>
</evidence>
<keyword evidence="6 10" id="KW-0479">Metal-binding</keyword>
<comment type="similarity">
    <text evidence="4 10">Belongs to the HAD-like hydrolase superfamily. CbbY/CbbZ/Gph/YieH family.</text>
</comment>